<sequence>MNFAPYQWRHDQGYLPPPGSVPIPIIPAMSAPQLVHQIAYQTAPPPPPPAYCFPPNQPFLAASPPPPPPPPKPCSQAPSHTFTIATQTSEPKPPPAPSTVASSNAYAPPTLRPGTNYLFPSKSSHTMLHIFSKASTKIWEHDSPPKSLNFKIFKVATNFRVKDVIERVLKTGDCEGWCVTEVVEVGGGRWRKGTTVKFGEEKGLGTLADMGWNGRRGGELPPVWLVVHKE</sequence>
<gene>
    <name evidence="2" type="ORF">MYCFIDRAFT_81333</name>
</gene>
<feature type="compositionally biased region" description="Polar residues" evidence="1">
    <location>
        <begin position="80"/>
        <end position="90"/>
    </location>
</feature>
<evidence type="ECO:0000313" key="2">
    <source>
        <dbReference type="EMBL" id="EME81260.1"/>
    </source>
</evidence>
<dbReference type="RefSeq" id="XP_007928493.1">
    <property type="nucleotide sequence ID" value="XM_007930302.1"/>
</dbReference>
<dbReference type="Proteomes" id="UP000016932">
    <property type="component" value="Unassembled WGS sequence"/>
</dbReference>
<keyword evidence="3" id="KW-1185">Reference proteome</keyword>
<dbReference type="GeneID" id="19341823"/>
<dbReference type="EMBL" id="KB446560">
    <property type="protein sequence ID" value="EME81260.1"/>
    <property type="molecule type" value="Genomic_DNA"/>
</dbReference>
<proteinExistence type="predicted"/>
<dbReference type="OrthoDB" id="10057496at2759"/>
<dbReference type="VEuPathDB" id="FungiDB:MYCFIDRAFT_81333"/>
<dbReference type="HOGENOM" id="CLU_1343176_0_0_1"/>
<accession>M2YU73</accession>
<name>M2YU73_PSEFD</name>
<protein>
    <submittedName>
        <fullName evidence="2">Uncharacterized protein</fullName>
    </submittedName>
</protein>
<evidence type="ECO:0000256" key="1">
    <source>
        <dbReference type="SAM" id="MobiDB-lite"/>
    </source>
</evidence>
<evidence type="ECO:0000313" key="3">
    <source>
        <dbReference type="Proteomes" id="UP000016932"/>
    </source>
</evidence>
<feature type="compositionally biased region" description="Pro residues" evidence="1">
    <location>
        <begin position="54"/>
        <end position="73"/>
    </location>
</feature>
<dbReference type="KEGG" id="pfj:MYCFIDRAFT_81333"/>
<reference evidence="2 3" key="1">
    <citation type="journal article" date="2012" name="PLoS Pathog.">
        <title>Diverse lifestyles and strategies of plant pathogenesis encoded in the genomes of eighteen Dothideomycetes fungi.</title>
        <authorList>
            <person name="Ohm R.A."/>
            <person name="Feau N."/>
            <person name="Henrissat B."/>
            <person name="Schoch C.L."/>
            <person name="Horwitz B.A."/>
            <person name="Barry K.W."/>
            <person name="Condon B.J."/>
            <person name="Copeland A.C."/>
            <person name="Dhillon B."/>
            <person name="Glaser F."/>
            <person name="Hesse C.N."/>
            <person name="Kosti I."/>
            <person name="LaButti K."/>
            <person name="Lindquist E.A."/>
            <person name="Lucas S."/>
            <person name="Salamov A.A."/>
            <person name="Bradshaw R.E."/>
            <person name="Ciuffetti L."/>
            <person name="Hamelin R.C."/>
            <person name="Kema G.H.J."/>
            <person name="Lawrence C."/>
            <person name="Scott J.A."/>
            <person name="Spatafora J.W."/>
            <person name="Turgeon B.G."/>
            <person name="de Wit P.J.G.M."/>
            <person name="Zhong S."/>
            <person name="Goodwin S.B."/>
            <person name="Grigoriev I.V."/>
        </authorList>
    </citation>
    <scope>NUCLEOTIDE SEQUENCE [LARGE SCALE GENOMIC DNA]</scope>
    <source>
        <strain evidence="2 3">CIRAD86</strain>
    </source>
</reference>
<feature type="region of interest" description="Disordered" evidence="1">
    <location>
        <begin position="54"/>
        <end position="107"/>
    </location>
</feature>
<dbReference type="AlphaFoldDB" id="M2YU73"/>
<organism evidence="2 3">
    <name type="scientific">Pseudocercospora fijiensis (strain CIRAD86)</name>
    <name type="common">Black leaf streak disease fungus</name>
    <name type="synonym">Mycosphaerella fijiensis</name>
    <dbReference type="NCBI Taxonomy" id="383855"/>
    <lineage>
        <taxon>Eukaryota</taxon>
        <taxon>Fungi</taxon>
        <taxon>Dikarya</taxon>
        <taxon>Ascomycota</taxon>
        <taxon>Pezizomycotina</taxon>
        <taxon>Dothideomycetes</taxon>
        <taxon>Dothideomycetidae</taxon>
        <taxon>Mycosphaerellales</taxon>
        <taxon>Mycosphaerellaceae</taxon>
        <taxon>Pseudocercospora</taxon>
    </lineage>
</organism>
<dbReference type="eggNOG" id="ENOG502SD7E">
    <property type="taxonomic scope" value="Eukaryota"/>
</dbReference>